<dbReference type="EMBL" id="CM001883">
    <property type="protein sequence ID" value="EOY07706.1"/>
    <property type="molecule type" value="Genomic_DNA"/>
</dbReference>
<keyword evidence="1" id="KW-0732">Signal</keyword>
<evidence type="ECO:0000256" key="1">
    <source>
        <dbReference type="SAM" id="SignalP"/>
    </source>
</evidence>
<protein>
    <submittedName>
        <fullName evidence="2">Uncharacterized protein</fullName>
    </submittedName>
</protein>
<dbReference type="Gramene" id="EOY07706">
    <property type="protein sequence ID" value="EOY07706"/>
    <property type="gene ID" value="TCM_022067"/>
</dbReference>
<accession>A0A061ESA7</accession>
<dbReference type="InParanoid" id="A0A061ESA7"/>
<dbReference type="Proteomes" id="UP000026915">
    <property type="component" value="Chromosome 5"/>
</dbReference>
<reference evidence="2 3" key="1">
    <citation type="journal article" date="2013" name="Genome Biol.">
        <title>The genome sequence of the most widely cultivated cacao type and its use to identify candidate genes regulating pod color.</title>
        <authorList>
            <person name="Motamayor J.C."/>
            <person name="Mockaitis K."/>
            <person name="Schmutz J."/>
            <person name="Haiminen N."/>
            <person name="Iii D.L."/>
            <person name="Cornejo O."/>
            <person name="Findley S.D."/>
            <person name="Zheng P."/>
            <person name="Utro F."/>
            <person name="Royaert S."/>
            <person name="Saski C."/>
            <person name="Jenkins J."/>
            <person name="Podicheti R."/>
            <person name="Zhao M."/>
            <person name="Scheffler B.E."/>
            <person name="Stack J.C."/>
            <person name="Feltus F.A."/>
            <person name="Mustiga G.M."/>
            <person name="Amores F."/>
            <person name="Phillips W."/>
            <person name="Marelli J.P."/>
            <person name="May G.D."/>
            <person name="Shapiro H."/>
            <person name="Ma J."/>
            <person name="Bustamante C.D."/>
            <person name="Schnell R.J."/>
            <person name="Main D."/>
            <person name="Gilbert D."/>
            <person name="Parida L."/>
            <person name="Kuhn D.N."/>
        </authorList>
    </citation>
    <scope>NUCLEOTIDE SEQUENCE [LARGE SCALE GENOMIC DNA]</scope>
    <source>
        <strain evidence="3">cv. Matina 1-6</strain>
    </source>
</reference>
<feature type="chain" id="PRO_5001601374" evidence="1">
    <location>
        <begin position="32"/>
        <end position="93"/>
    </location>
</feature>
<keyword evidence="3" id="KW-1185">Reference proteome</keyword>
<evidence type="ECO:0000313" key="2">
    <source>
        <dbReference type="EMBL" id="EOY07706.1"/>
    </source>
</evidence>
<sequence length="93" mass="10285">MLEFSAWPAQLILYGLLILVDLSIVGSPLTAETPLHPIQKTKRIKPLNLNGKSETWEAPRGDYTSESIDLAWSLGFDDEVIIESGSLSFVNLI</sequence>
<dbReference type="AlphaFoldDB" id="A0A061ESA7"/>
<gene>
    <name evidence="2" type="ORF">TCM_022067</name>
</gene>
<feature type="signal peptide" evidence="1">
    <location>
        <begin position="1"/>
        <end position="31"/>
    </location>
</feature>
<organism evidence="2 3">
    <name type="scientific">Theobroma cacao</name>
    <name type="common">Cacao</name>
    <name type="synonym">Cocoa</name>
    <dbReference type="NCBI Taxonomy" id="3641"/>
    <lineage>
        <taxon>Eukaryota</taxon>
        <taxon>Viridiplantae</taxon>
        <taxon>Streptophyta</taxon>
        <taxon>Embryophyta</taxon>
        <taxon>Tracheophyta</taxon>
        <taxon>Spermatophyta</taxon>
        <taxon>Magnoliopsida</taxon>
        <taxon>eudicotyledons</taxon>
        <taxon>Gunneridae</taxon>
        <taxon>Pentapetalae</taxon>
        <taxon>rosids</taxon>
        <taxon>malvids</taxon>
        <taxon>Malvales</taxon>
        <taxon>Malvaceae</taxon>
        <taxon>Byttnerioideae</taxon>
        <taxon>Theobroma</taxon>
    </lineage>
</organism>
<name>A0A061ESA7_THECC</name>
<dbReference type="HOGENOM" id="CLU_2403959_0_0_1"/>
<proteinExistence type="predicted"/>
<evidence type="ECO:0000313" key="3">
    <source>
        <dbReference type="Proteomes" id="UP000026915"/>
    </source>
</evidence>